<feature type="non-terminal residue" evidence="2">
    <location>
        <position position="1"/>
    </location>
</feature>
<organism evidence="2">
    <name type="scientific">marine sediment metagenome</name>
    <dbReference type="NCBI Taxonomy" id="412755"/>
    <lineage>
        <taxon>unclassified sequences</taxon>
        <taxon>metagenomes</taxon>
        <taxon>ecological metagenomes</taxon>
    </lineage>
</organism>
<dbReference type="GO" id="GO:0016020">
    <property type="term" value="C:membrane"/>
    <property type="evidence" value="ECO:0007669"/>
    <property type="project" value="InterPro"/>
</dbReference>
<evidence type="ECO:0008006" key="3">
    <source>
        <dbReference type="Google" id="ProtNLM"/>
    </source>
</evidence>
<dbReference type="Gene3D" id="1.20.5.820">
    <property type="entry name" value="Preprotein translocase SecE subunit"/>
    <property type="match status" value="1"/>
</dbReference>
<name>X1D8C4_9ZZZZ</name>
<comment type="caution">
    <text evidence="2">The sequence shown here is derived from an EMBL/GenBank/DDBJ whole genome shotgun (WGS) entry which is preliminary data.</text>
</comment>
<dbReference type="GO" id="GO:0008320">
    <property type="term" value="F:protein transmembrane transporter activity"/>
    <property type="evidence" value="ECO:0007669"/>
    <property type="project" value="InterPro"/>
</dbReference>
<sequence length="49" mass="5545">RIMKIANKPGRKDYFLVFKICAIGILVLGVLSYVIQLIWTLINGLLGIR</sequence>
<proteinExistence type="predicted"/>
<evidence type="ECO:0000313" key="2">
    <source>
        <dbReference type="EMBL" id="GAH17001.1"/>
    </source>
</evidence>
<evidence type="ECO:0000256" key="1">
    <source>
        <dbReference type="SAM" id="Phobius"/>
    </source>
</evidence>
<dbReference type="InterPro" id="IPR008158">
    <property type="entry name" value="Translocase_Sec61-g"/>
</dbReference>
<keyword evidence="1" id="KW-0472">Membrane</keyword>
<dbReference type="NCBIfam" id="TIGR00327">
    <property type="entry name" value="secE_euk_arch"/>
    <property type="match status" value="1"/>
</dbReference>
<dbReference type="EMBL" id="BART01035744">
    <property type="protein sequence ID" value="GAH17001.1"/>
    <property type="molecule type" value="Genomic_DNA"/>
</dbReference>
<gene>
    <name evidence="2" type="ORF">S01H4_60569</name>
</gene>
<dbReference type="InterPro" id="IPR023391">
    <property type="entry name" value="Prot_translocase_SecE_dom_sf"/>
</dbReference>
<protein>
    <recommendedName>
        <fullName evidence="3">Protein translocase subunit SecE</fullName>
    </recommendedName>
</protein>
<keyword evidence="1" id="KW-0812">Transmembrane</keyword>
<feature type="transmembrane region" description="Helical" evidence="1">
    <location>
        <begin position="20"/>
        <end position="42"/>
    </location>
</feature>
<dbReference type="AlphaFoldDB" id="X1D8C4"/>
<reference evidence="2" key="1">
    <citation type="journal article" date="2014" name="Front. Microbiol.">
        <title>High frequency of phylogenetically diverse reductive dehalogenase-homologous genes in deep subseafloor sedimentary metagenomes.</title>
        <authorList>
            <person name="Kawai M."/>
            <person name="Futagami T."/>
            <person name="Toyoda A."/>
            <person name="Takaki Y."/>
            <person name="Nishi S."/>
            <person name="Hori S."/>
            <person name="Arai W."/>
            <person name="Tsubouchi T."/>
            <person name="Morono Y."/>
            <person name="Uchiyama I."/>
            <person name="Ito T."/>
            <person name="Fujiyama A."/>
            <person name="Inagaki F."/>
            <person name="Takami H."/>
        </authorList>
    </citation>
    <scope>NUCLEOTIDE SEQUENCE</scope>
    <source>
        <strain evidence="2">Expedition CK06-06</strain>
    </source>
</reference>
<keyword evidence="1" id="KW-1133">Transmembrane helix</keyword>
<accession>X1D8C4</accession>
<dbReference type="SUPFAM" id="SSF103456">
    <property type="entry name" value="Preprotein translocase SecE subunit"/>
    <property type="match status" value="1"/>
</dbReference>